<protein>
    <submittedName>
        <fullName evidence="7">Uncharacterized protein</fullName>
    </submittedName>
</protein>
<dbReference type="InterPro" id="IPR001452">
    <property type="entry name" value="SH3_domain"/>
</dbReference>
<dbReference type="Gene3D" id="2.30.29.30">
    <property type="entry name" value="Pleckstrin-homology domain (PH domain)/Phosphotyrosine-binding domain (PTB)"/>
    <property type="match status" value="1"/>
</dbReference>
<evidence type="ECO:0000256" key="6">
    <source>
        <dbReference type="SAM" id="MobiDB-lite"/>
    </source>
</evidence>
<dbReference type="SMART" id="SM00326">
    <property type="entry name" value="SH3"/>
    <property type="match status" value="1"/>
</dbReference>
<dbReference type="InterPro" id="IPR037781">
    <property type="entry name" value="SKAP_fam"/>
</dbReference>
<dbReference type="InterPro" id="IPR036028">
    <property type="entry name" value="SH3-like_dom_sf"/>
</dbReference>
<evidence type="ECO:0000256" key="3">
    <source>
        <dbReference type="ARBA" id="ARBA00022443"/>
    </source>
</evidence>
<dbReference type="Pfam" id="PF00018">
    <property type="entry name" value="SH3_1"/>
    <property type="match status" value="1"/>
</dbReference>
<dbReference type="Gene3D" id="6.10.250.220">
    <property type="match status" value="1"/>
</dbReference>
<keyword evidence="4" id="KW-0963">Cytoplasm</keyword>
<dbReference type="InterPro" id="IPR001849">
    <property type="entry name" value="PH_domain"/>
</dbReference>
<dbReference type="SMART" id="SM00233">
    <property type="entry name" value="PH"/>
    <property type="match status" value="1"/>
</dbReference>
<dbReference type="Proteomes" id="UP000749559">
    <property type="component" value="Unassembled WGS sequence"/>
</dbReference>
<keyword evidence="8" id="KW-1185">Reference proteome</keyword>
<dbReference type="GO" id="GO:0005737">
    <property type="term" value="C:cytoplasm"/>
    <property type="evidence" value="ECO:0007669"/>
    <property type="project" value="UniProtKB-SubCell"/>
</dbReference>
<comment type="caution">
    <text evidence="7">The sequence shown here is derived from an EMBL/GenBank/DDBJ whole genome shotgun (WGS) entry which is preliminary data.</text>
</comment>
<dbReference type="GO" id="GO:0005886">
    <property type="term" value="C:plasma membrane"/>
    <property type="evidence" value="ECO:0007669"/>
    <property type="project" value="TreeGrafter"/>
</dbReference>
<dbReference type="PRINTS" id="PR00452">
    <property type="entry name" value="SH3DOMAIN"/>
</dbReference>
<evidence type="ECO:0000313" key="7">
    <source>
        <dbReference type="EMBL" id="CAH1774457.1"/>
    </source>
</evidence>
<evidence type="ECO:0000256" key="2">
    <source>
        <dbReference type="ARBA" id="ARBA00005864"/>
    </source>
</evidence>
<evidence type="ECO:0000256" key="4">
    <source>
        <dbReference type="ARBA" id="ARBA00022490"/>
    </source>
</evidence>
<accession>A0A8J1TPH4</accession>
<keyword evidence="3" id="KW-0728">SH3 domain</keyword>
<feature type="compositionally biased region" description="Low complexity" evidence="6">
    <location>
        <begin position="115"/>
        <end position="127"/>
    </location>
</feature>
<dbReference type="PANTHER" id="PTHR15129:SF0">
    <property type="entry name" value="SH3 DOMAIN-CONTAINING PROTEIN"/>
    <property type="match status" value="1"/>
</dbReference>
<feature type="compositionally biased region" description="Acidic residues" evidence="6">
    <location>
        <begin position="133"/>
        <end position="144"/>
    </location>
</feature>
<keyword evidence="5" id="KW-0597">Phosphoprotein</keyword>
<name>A0A8J1TPH4_OWEFU</name>
<dbReference type="SUPFAM" id="SSF50044">
    <property type="entry name" value="SH3-domain"/>
    <property type="match status" value="1"/>
</dbReference>
<sequence length="510" mass="56624">MSKFHEKIRNVLQDVEKFLIISLKSEHLCKPNIEERDSIVEAIGVIRDEFPQLHLEHVVDPNPSKKPIVTSSGTQLFDAGDYVYTDTSAVSPSGVDGKIPPNTDEVYDECQSLSDKSLSSNAQSKSSTTIDRIDEESVASDEYGDMVPGSNVVSAEIATMGAIKTGWLDKRRKKDVNKLIARLQPYQKRWCVLKDTTFYYFTSASDLKQCGHFSIAGYEARAGGGKRDNSFGLVKPGERTYQFVAHSKDELNDWLESFSKSSGIPSLPHSPSRDKLSVSDDEESTNTDDQTINKKVMVSPIPPANITPEPVEAGDDIYEDTDNPSPFNTDDFYADTEAPPLPSANEVDKVDNKVEIIVTEDVYDDTDEVSVPTEDATADDIYEECSSMPTVKAPPVPSPDLIPTDSLERGVEPPHSSTPITPDAYLKPLPSFRLPGQKGIMGDIDFENVYMGLWDCKADGKDELEFKRGDLIYIMNKDYDDYSWWVGQLSCGKFGLVPADFLMQAYEEIP</sequence>
<dbReference type="PANTHER" id="PTHR15129">
    <property type="entry name" value="SRC-ASSOCIATED ADAPTOR PROTEIN"/>
    <property type="match status" value="1"/>
</dbReference>
<organism evidence="7 8">
    <name type="scientific">Owenia fusiformis</name>
    <name type="common">Polychaete worm</name>
    <dbReference type="NCBI Taxonomy" id="6347"/>
    <lineage>
        <taxon>Eukaryota</taxon>
        <taxon>Metazoa</taxon>
        <taxon>Spiralia</taxon>
        <taxon>Lophotrochozoa</taxon>
        <taxon>Annelida</taxon>
        <taxon>Polychaeta</taxon>
        <taxon>Sedentaria</taxon>
        <taxon>Canalipalpata</taxon>
        <taxon>Sabellida</taxon>
        <taxon>Oweniida</taxon>
        <taxon>Oweniidae</taxon>
        <taxon>Owenia</taxon>
    </lineage>
</organism>
<comment type="similarity">
    <text evidence="2">Belongs to the SKAP family.</text>
</comment>
<dbReference type="EMBL" id="CAIIXF020000001">
    <property type="protein sequence ID" value="CAH1774457.1"/>
    <property type="molecule type" value="Genomic_DNA"/>
</dbReference>
<reference evidence="7" key="1">
    <citation type="submission" date="2022-03" db="EMBL/GenBank/DDBJ databases">
        <authorList>
            <person name="Martin C."/>
        </authorList>
    </citation>
    <scope>NUCLEOTIDE SEQUENCE</scope>
</reference>
<feature type="region of interest" description="Disordered" evidence="6">
    <location>
        <begin position="262"/>
        <end position="294"/>
    </location>
</feature>
<dbReference type="PROSITE" id="PS50002">
    <property type="entry name" value="SH3"/>
    <property type="match status" value="1"/>
</dbReference>
<dbReference type="PROSITE" id="PS50003">
    <property type="entry name" value="PH_DOMAIN"/>
    <property type="match status" value="1"/>
</dbReference>
<gene>
    <name evidence="7" type="ORF">OFUS_LOCUS1914</name>
</gene>
<evidence type="ECO:0000256" key="1">
    <source>
        <dbReference type="ARBA" id="ARBA00004496"/>
    </source>
</evidence>
<evidence type="ECO:0000256" key="5">
    <source>
        <dbReference type="ARBA" id="ARBA00022553"/>
    </source>
</evidence>
<evidence type="ECO:0000313" key="8">
    <source>
        <dbReference type="Proteomes" id="UP000749559"/>
    </source>
</evidence>
<comment type="subcellular location">
    <subcellularLocation>
        <location evidence="1">Cytoplasm</location>
    </subcellularLocation>
</comment>
<dbReference type="SUPFAM" id="SSF50729">
    <property type="entry name" value="PH domain-like"/>
    <property type="match status" value="1"/>
</dbReference>
<dbReference type="OrthoDB" id="243840at2759"/>
<feature type="region of interest" description="Disordered" evidence="6">
    <location>
        <begin position="115"/>
        <end position="145"/>
    </location>
</feature>
<dbReference type="InterPro" id="IPR011993">
    <property type="entry name" value="PH-like_dom_sf"/>
</dbReference>
<dbReference type="AlphaFoldDB" id="A0A8J1TPH4"/>
<dbReference type="Pfam" id="PF00169">
    <property type="entry name" value="PH"/>
    <property type="match status" value="1"/>
</dbReference>
<dbReference type="Gene3D" id="2.30.30.40">
    <property type="entry name" value="SH3 Domains"/>
    <property type="match status" value="1"/>
</dbReference>
<proteinExistence type="inferred from homology"/>